<gene>
    <name evidence="1" type="ORF">ACFQ33_00675</name>
</gene>
<sequence length="132" mass="14407">MVEASSFFMVSRPPSFDAANHLEQRQGSAFPALPGRTSARPGAISASSQVVTLLAAASIFAVRRYRTLSLAEHFGRLCQRKDFGKEINLAAVGISFRRRLLRGVASAADENELREQTKVGNSPLVKLSITFR</sequence>
<reference evidence="2" key="1">
    <citation type="journal article" date="2019" name="Int. J. Syst. Evol. Microbiol.">
        <title>The Global Catalogue of Microorganisms (GCM) 10K type strain sequencing project: providing services to taxonomists for standard genome sequencing and annotation.</title>
        <authorList>
            <consortium name="The Broad Institute Genomics Platform"/>
            <consortium name="The Broad Institute Genome Sequencing Center for Infectious Disease"/>
            <person name="Wu L."/>
            <person name="Ma J."/>
        </authorList>
    </citation>
    <scope>NUCLEOTIDE SEQUENCE [LARGE SCALE GENOMIC DNA]</scope>
    <source>
        <strain evidence="2">CCUG 55609</strain>
    </source>
</reference>
<evidence type="ECO:0000313" key="2">
    <source>
        <dbReference type="Proteomes" id="UP001597173"/>
    </source>
</evidence>
<proteinExistence type="predicted"/>
<evidence type="ECO:0000313" key="1">
    <source>
        <dbReference type="EMBL" id="MFD1326414.1"/>
    </source>
</evidence>
<name>A0ABW3YT53_MYCRA</name>
<comment type="caution">
    <text evidence="1">The sequence shown here is derived from an EMBL/GenBank/DDBJ whole genome shotgun (WGS) entry which is preliminary data.</text>
</comment>
<dbReference type="RefSeq" id="WP_374839648.1">
    <property type="nucleotide sequence ID" value="NZ_JBHEEW010000010.1"/>
</dbReference>
<organism evidence="1 2">
    <name type="scientific">Mycoplana ramosa</name>
    <name type="common">Mycoplana bullata</name>
    <dbReference type="NCBI Taxonomy" id="40837"/>
    <lineage>
        <taxon>Bacteria</taxon>
        <taxon>Pseudomonadati</taxon>
        <taxon>Pseudomonadota</taxon>
        <taxon>Alphaproteobacteria</taxon>
        <taxon>Hyphomicrobiales</taxon>
        <taxon>Rhizobiaceae</taxon>
        <taxon>Mycoplana</taxon>
    </lineage>
</organism>
<protein>
    <submittedName>
        <fullName evidence="1">Uncharacterized protein</fullName>
    </submittedName>
</protein>
<dbReference type="EMBL" id="JBHTNF010000001">
    <property type="protein sequence ID" value="MFD1326414.1"/>
    <property type="molecule type" value="Genomic_DNA"/>
</dbReference>
<keyword evidence="2" id="KW-1185">Reference proteome</keyword>
<accession>A0ABW3YT53</accession>
<dbReference type="Proteomes" id="UP001597173">
    <property type="component" value="Unassembled WGS sequence"/>
</dbReference>